<dbReference type="NCBIfam" id="TIGR01536">
    <property type="entry name" value="asn_synth_AEB"/>
    <property type="match status" value="1"/>
</dbReference>
<dbReference type="CDD" id="cd00712">
    <property type="entry name" value="AsnB"/>
    <property type="match status" value="1"/>
</dbReference>
<dbReference type="AlphaFoldDB" id="A0A7C3UWL7"/>
<dbReference type="GO" id="GO:0006529">
    <property type="term" value="P:asparagine biosynthetic process"/>
    <property type="evidence" value="ECO:0007669"/>
    <property type="project" value="InterPro"/>
</dbReference>
<comment type="caution">
    <text evidence="9">The sequence shown here is derived from an EMBL/GenBank/DDBJ whole genome shotgun (WGS) entry which is preliminary data.</text>
</comment>
<dbReference type="InterPro" id="IPR006426">
    <property type="entry name" value="Asn_synth_AEB"/>
</dbReference>
<dbReference type="InterPro" id="IPR029055">
    <property type="entry name" value="Ntn_hydrolases_N"/>
</dbReference>
<dbReference type="Gene3D" id="3.60.20.10">
    <property type="entry name" value="Glutamine Phosphoribosylpyrophosphate, subunit 1, domain 1"/>
    <property type="match status" value="1"/>
</dbReference>
<dbReference type="CDD" id="cd01991">
    <property type="entry name" value="Asn_synthase_B_C"/>
    <property type="match status" value="1"/>
</dbReference>
<feature type="domain" description="Glutamine amidotransferase type-2" evidence="8">
    <location>
        <begin position="2"/>
        <end position="216"/>
    </location>
</feature>
<proteinExistence type="inferred from homology"/>
<protein>
    <recommendedName>
        <fullName evidence="3">asparagine synthase (glutamine-hydrolyzing)</fullName>
        <ecNumber evidence="3">6.3.5.4</ecNumber>
    </recommendedName>
</protein>
<accession>A0A7C3UWL7</accession>
<dbReference type="EMBL" id="DTMF01000079">
    <property type="protein sequence ID" value="HGF33358.1"/>
    <property type="molecule type" value="Genomic_DNA"/>
</dbReference>
<dbReference type="GO" id="GO:0005829">
    <property type="term" value="C:cytosol"/>
    <property type="evidence" value="ECO:0007669"/>
    <property type="project" value="TreeGrafter"/>
</dbReference>
<dbReference type="InterPro" id="IPR033738">
    <property type="entry name" value="AsnB_N"/>
</dbReference>
<evidence type="ECO:0000256" key="4">
    <source>
        <dbReference type="ARBA" id="ARBA00022741"/>
    </source>
</evidence>
<evidence type="ECO:0000256" key="6">
    <source>
        <dbReference type="ARBA" id="ARBA00022962"/>
    </source>
</evidence>
<dbReference type="Pfam" id="PF13537">
    <property type="entry name" value="GATase_7"/>
    <property type="match status" value="1"/>
</dbReference>
<reference evidence="9" key="1">
    <citation type="journal article" date="2020" name="mSystems">
        <title>Genome- and Community-Level Interaction Insights into Carbon Utilization and Element Cycling Functions of Hydrothermarchaeota in Hydrothermal Sediment.</title>
        <authorList>
            <person name="Zhou Z."/>
            <person name="Liu Y."/>
            <person name="Xu W."/>
            <person name="Pan J."/>
            <person name="Luo Z.H."/>
            <person name="Li M."/>
        </authorList>
    </citation>
    <scope>NUCLEOTIDE SEQUENCE [LARGE SCALE GENOMIC DNA]</scope>
    <source>
        <strain evidence="9">SpSt-897</strain>
    </source>
</reference>
<keyword evidence="6" id="KW-0315">Glutamine amidotransferase</keyword>
<dbReference type="GO" id="GO:0005524">
    <property type="term" value="F:ATP binding"/>
    <property type="evidence" value="ECO:0007669"/>
    <property type="project" value="UniProtKB-KW"/>
</dbReference>
<evidence type="ECO:0000259" key="8">
    <source>
        <dbReference type="PROSITE" id="PS51278"/>
    </source>
</evidence>
<keyword evidence="5" id="KW-0067">ATP-binding</keyword>
<comment type="catalytic activity">
    <reaction evidence="7">
        <text>L-aspartate + L-glutamine + ATP + H2O = L-asparagine + L-glutamate + AMP + diphosphate + H(+)</text>
        <dbReference type="Rhea" id="RHEA:12228"/>
        <dbReference type="ChEBI" id="CHEBI:15377"/>
        <dbReference type="ChEBI" id="CHEBI:15378"/>
        <dbReference type="ChEBI" id="CHEBI:29985"/>
        <dbReference type="ChEBI" id="CHEBI:29991"/>
        <dbReference type="ChEBI" id="CHEBI:30616"/>
        <dbReference type="ChEBI" id="CHEBI:33019"/>
        <dbReference type="ChEBI" id="CHEBI:58048"/>
        <dbReference type="ChEBI" id="CHEBI:58359"/>
        <dbReference type="ChEBI" id="CHEBI:456215"/>
        <dbReference type="EC" id="6.3.5.4"/>
    </reaction>
</comment>
<evidence type="ECO:0000256" key="7">
    <source>
        <dbReference type="ARBA" id="ARBA00048741"/>
    </source>
</evidence>
<dbReference type="PROSITE" id="PS51278">
    <property type="entry name" value="GATASE_TYPE_2"/>
    <property type="match status" value="1"/>
</dbReference>
<comment type="similarity">
    <text evidence="2">Belongs to the asparagine synthetase family.</text>
</comment>
<dbReference type="Pfam" id="PF00733">
    <property type="entry name" value="Asn_synthase"/>
    <property type="match status" value="1"/>
</dbReference>
<keyword evidence="9" id="KW-0436">Ligase</keyword>
<sequence length="813" mass="91705">MCGIAGWIGFRDSIPPPLRLNLLAHRGPDDRGERSYLSASGRVAAALGSTRLAILDLSSAGRMPMEHEEEPLALVFNGEIYNFKELRQELAQAGERFASRTDTEVILRGYRVWGDRVVDRLRGMFAFALWDGRGDGRMLLARDRFGKKPLYYRVEEDHGLVFSSELKTLLHHNLPRDIDPESLEYYLDRGYPPPERCLLQGYRKILPGCLLIWERGRVREESYWNLFEVLRQGAAHKSRAEDAAALRERLKDAVKRRLVADVPVGLLLSGGVDSSSLLALMAGLTDSPVRSYTACFGATNLDESESARRTALAFGAKHHALLLNPRCGRLLPFVASQMDEPIADPSALATYLICRRARQEVTVLLAGDGSDELLLGYPRYRLHALAQVLTHALAPSLRKAICRGLPPWSILERVLSAPADPLLRDRYWLDHGRRRLGAFSSSPGHFSIDQALLRVLQEDITSWLVEDILIKVDKMSMAASVEVRAPFLDQEVASLILALPVKARLGLRQGKLVLFEAVRGMLPEHIFRSRKKPFHLPIDDWLRCEWRPLAQDVLLDPRTRERGWTDAPETRRLLDEHISGRAVHGRRLYQLLTLELWARAILDRGEAEPHPPSVADCVRELDPSRPLRRVAVIAPAGIGDTLRLTPGVRQLSRIDPNVSMTLYVAQGRETDQVMAGMSPVDRQVPLDFTRSGVGKIFPLLQDIRRNPPDVLVSTLISRLAWMVGACCGVRDRRAWVAQWSLALRLGGLFWGSPKPITHRSGMWGVRMLWIFAGFWEFQPRKASNRTWHRLCGRKALSPKPGSYCKPFPAPFWR</sequence>
<dbReference type="Gene3D" id="3.40.50.2000">
    <property type="entry name" value="Glycogen Phosphorylase B"/>
    <property type="match status" value="1"/>
</dbReference>
<dbReference type="EC" id="6.3.5.4" evidence="3"/>
<evidence type="ECO:0000256" key="5">
    <source>
        <dbReference type="ARBA" id="ARBA00022840"/>
    </source>
</evidence>
<evidence type="ECO:0000256" key="3">
    <source>
        <dbReference type="ARBA" id="ARBA00012737"/>
    </source>
</evidence>
<dbReference type="InterPro" id="IPR001962">
    <property type="entry name" value="Asn_synthase"/>
</dbReference>
<dbReference type="PANTHER" id="PTHR43284">
    <property type="entry name" value="ASPARAGINE SYNTHETASE (GLUTAMINE-HYDROLYZING)"/>
    <property type="match status" value="1"/>
</dbReference>
<dbReference type="SUPFAM" id="SSF52402">
    <property type="entry name" value="Adenine nucleotide alpha hydrolases-like"/>
    <property type="match status" value="1"/>
</dbReference>
<organism evidence="9">
    <name type="scientific">Desulfobacca acetoxidans</name>
    <dbReference type="NCBI Taxonomy" id="60893"/>
    <lineage>
        <taxon>Bacteria</taxon>
        <taxon>Pseudomonadati</taxon>
        <taxon>Thermodesulfobacteriota</taxon>
        <taxon>Desulfobaccia</taxon>
        <taxon>Desulfobaccales</taxon>
        <taxon>Desulfobaccaceae</taxon>
        <taxon>Desulfobacca</taxon>
    </lineage>
</organism>
<evidence type="ECO:0000256" key="1">
    <source>
        <dbReference type="ARBA" id="ARBA00005187"/>
    </source>
</evidence>
<dbReference type="PANTHER" id="PTHR43284:SF1">
    <property type="entry name" value="ASPARAGINE SYNTHETASE"/>
    <property type="match status" value="1"/>
</dbReference>
<comment type="pathway">
    <text evidence="1">Amino-acid biosynthesis; L-asparagine biosynthesis; L-asparagine from L-aspartate (L-Gln route): step 1/1.</text>
</comment>
<dbReference type="InterPro" id="IPR017932">
    <property type="entry name" value="GATase_2_dom"/>
</dbReference>
<dbReference type="InterPro" id="IPR051786">
    <property type="entry name" value="ASN_synthetase/amidase"/>
</dbReference>
<evidence type="ECO:0000256" key="2">
    <source>
        <dbReference type="ARBA" id="ARBA00005752"/>
    </source>
</evidence>
<keyword evidence="4" id="KW-0547">Nucleotide-binding</keyword>
<dbReference type="SUPFAM" id="SSF53756">
    <property type="entry name" value="UDP-Glycosyltransferase/glycogen phosphorylase"/>
    <property type="match status" value="1"/>
</dbReference>
<evidence type="ECO:0000313" key="9">
    <source>
        <dbReference type="EMBL" id="HGF33358.1"/>
    </source>
</evidence>
<dbReference type="InterPro" id="IPR014729">
    <property type="entry name" value="Rossmann-like_a/b/a_fold"/>
</dbReference>
<name>A0A7C3UWL7_9BACT</name>
<dbReference type="Gene3D" id="3.40.50.620">
    <property type="entry name" value="HUPs"/>
    <property type="match status" value="1"/>
</dbReference>
<dbReference type="GO" id="GO:0004066">
    <property type="term" value="F:asparagine synthase (glutamine-hydrolyzing) activity"/>
    <property type="evidence" value="ECO:0007669"/>
    <property type="project" value="UniProtKB-EC"/>
</dbReference>
<dbReference type="SUPFAM" id="SSF56235">
    <property type="entry name" value="N-terminal nucleophile aminohydrolases (Ntn hydrolases)"/>
    <property type="match status" value="1"/>
</dbReference>
<gene>
    <name evidence="9" type="primary">asnB</name>
    <name evidence="9" type="ORF">ENW96_03075</name>
</gene>